<gene>
    <name evidence="9" type="ORF">FME351_LOCUS18455</name>
    <name evidence="8" type="ORF">GRG538_LOCUS16265</name>
    <name evidence="10" type="ORF">HFQ381_LOCUS4922</name>
    <name evidence="6" type="ORF">LUA448_LOCUS8699</name>
    <name evidence="7" type="ORF">TIS948_LOCUS23196</name>
    <name evidence="13" type="ORF">TOA249_LOCUS9919</name>
    <name evidence="11" type="ORF">TSG867_LOCUS4977</name>
    <name evidence="12" type="ORF">UJA718_LOCUS18347</name>
</gene>
<keyword evidence="1" id="KW-0677">Repeat</keyword>
<evidence type="ECO:0000313" key="14">
    <source>
        <dbReference type="Proteomes" id="UP000663869"/>
    </source>
</evidence>
<dbReference type="Proteomes" id="UP000663851">
    <property type="component" value="Unassembled WGS sequence"/>
</dbReference>
<dbReference type="Proteomes" id="UP000663838">
    <property type="component" value="Unassembled WGS sequence"/>
</dbReference>
<dbReference type="Proteomes" id="UP000663833">
    <property type="component" value="Unassembled WGS sequence"/>
</dbReference>
<protein>
    <recommendedName>
        <fullName evidence="5">RRM domain-containing protein</fullName>
    </recommendedName>
</protein>
<evidence type="ECO:0000313" key="6">
    <source>
        <dbReference type="EMBL" id="CAF3307921.1"/>
    </source>
</evidence>
<evidence type="ECO:0000256" key="1">
    <source>
        <dbReference type="ARBA" id="ARBA00022737"/>
    </source>
</evidence>
<dbReference type="OrthoDB" id="271725at2759"/>
<dbReference type="EMBL" id="CAJNYT010002602">
    <property type="protein sequence ID" value="CAF3479905.1"/>
    <property type="molecule type" value="Genomic_DNA"/>
</dbReference>
<evidence type="ECO:0000313" key="10">
    <source>
        <dbReference type="EMBL" id="CAF4160297.1"/>
    </source>
</evidence>
<keyword evidence="15" id="KW-1185">Reference proteome</keyword>
<dbReference type="Proteomes" id="UP000663825">
    <property type="component" value="Unassembled WGS sequence"/>
</dbReference>
<dbReference type="Proteomes" id="UP000663869">
    <property type="component" value="Unassembled WGS sequence"/>
</dbReference>
<dbReference type="PRINTS" id="PR00961">
    <property type="entry name" value="HUDSXLRNA"/>
</dbReference>
<keyword evidence="2 3" id="KW-0694">RNA-binding</keyword>
<feature type="compositionally biased region" description="Polar residues" evidence="4">
    <location>
        <begin position="1"/>
        <end position="14"/>
    </location>
</feature>
<reference evidence="9" key="1">
    <citation type="submission" date="2021-02" db="EMBL/GenBank/DDBJ databases">
        <authorList>
            <person name="Nowell W R."/>
        </authorList>
    </citation>
    <scope>NUCLEOTIDE SEQUENCE</scope>
</reference>
<dbReference type="InterPro" id="IPR000504">
    <property type="entry name" value="RRM_dom"/>
</dbReference>
<dbReference type="PROSITE" id="PS50102">
    <property type="entry name" value="RRM"/>
    <property type="match status" value="2"/>
</dbReference>
<dbReference type="Gene3D" id="3.30.70.330">
    <property type="match status" value="2"/>
</dbReference>
<dbReference type="Proteomes" id="UP000663873">
    <property type="component" value="Unassembled WGS sequence"/>
</dbReference>
<dbReference type="AlphaFoldDB" id="A0A818ITA5"/>
<dbReference type="GO" id="GO:0003723">
    <property type="term" value="F:RNA binding"/>
    <property type="evidence" value="ECO:0007669"/>
    <property type="project" value="UniProtKB-UniRule"/>
</dbReference>
<dbReference type="EMBL" id="CAJOBO010000200">
    <property type="protein sequence ID" value="CAF4160297.1"/>
    <property type="molecule type" value="Genomic_DNA"/>
</dbReference>
<name>A0A818ITA5_9BILA</name>
<dbReference type="SUPFAM" id="SSF54928">
    <property type="entry name" value="RNA-binding domain, RBD"/>
    <property type="match status" value="2"/>
</dbReference>
<evidence type="ECO:0000256" key="4">
    <source>
        <dbReference type="SAM" id="MobiDB-lite"/>
    </source>
</evidence>
<evidence type="ECO:0000313" key="8">
    <source>
        <dbReference type="EMBL" id="CAF3479905.1"/>
    </source>
</evidence>
<feature type="domain" description="RRM" evidence="5">
    <location>
        <begin position="262"/>
        <end position="342"/>
    </location>
</feature>
<dbReference type="PANTHER" id="PTHR24012">
    <property type="entry name" value="RNA BINDING PROTEIN"/>
    <property type="match status" value="1"/>
</dbReference>
<dbReference type="Pfam" id="PF00076">
    <property type="entry name" value="RRM_1"/>
    <property type="match status" value="2"/>
</dbReference>
<dbReference type="EMBL" id="CAJNYU010002284">
    <property type="protein sequence ID" value="CAF3530531.1"/>
    <property type="molecule type" value="Genomic_DNA"/>
</dbReference>
<evidence type="ECO:0000256" key="2">
    <source>
        <dbReference type="ARBA" id="ARBA00022884"/>
    </source>
</evidence>
<feature type="region of interest" description="Disordered" evidence="4">
    <location>
        <begin position="1"/>
        <end position="26"/>
    </location>
</feature>
<sequence>MSTIVAHQPSQTPPSHHLPIDPHSTDHVQQQHSTITANMSLAAERDAYLRLAAHSMENSRQIAPNFNVHSPKAYGGYVISNYKYTVVVVVVDIIVIVISLVSDMEGDVVLLGLMGWNAAAPTGTQFIPMPTSTEMCYELLTGASPAPATHAGAYDQQRPNYVNGLSSPFDHAQQPTLSDTNLYIKNLPAEYSDKDLAALVEGCGKIKSMKAIIDKQTNKCKGFGFIDFESHEDAQNAIAELQKKGYTAQLAKSSQQQEQDETNLYFANLDLNMTEQDLRQALSEYGTVVSVRILRDQHKQSRGVGFARMNDRKQCQEIIDQFHNKTFRNFTDKPVQVKFADASKNKKLYKTGLDDMKSGPPLYSPMEQTGSYQHQTVIYSPWAQISPQQVPVHSQQAPQHPMFGPGGQLRQGLQGFNHPIPSYLQSSSENGAAFVLPLPVQQLQQLQIANGHPGYCVVNPPPHHAYYMSAAQPQSQPQHDQ</sequence>
<dbReference type="EMBL" id="CAJOBQ010000168">
    <property type="protein sequence ID" value="CAF4281023.1"/>
    <property type="molecule type" value="Genomic_DNA"/>
</dbReference>
<organism evidence="9 14">
    <name type="scientific">Rotaria socialis</name>
    <dbReference type="NCBI Taxonomy" id="392032"/>
    <lineage>
        <taxon>Eukaryota</taxon>
        <taxon>Metazoa</taxon>
        <taxon>Spiralia</taxon>
        <taxon>Gnathifera</taxon>
        <taxon>Rotifera</taxon>
        <taxon>Eurotatoria</taxon>
        <taxon>Bdelloidea</taxon>
        <taxon>Philodinida</taxon>
        <taxon>Philodinidae</taxon>
        <taxon>Rotaria</taxon>
    </lineage>
</organism>
<dbReference type="InterPro" id="IPR002343">
    <property type="entry name" value="Hud_Sxl_RNA"/>
</dbReference>
<evidence type="ECO:0000313" key="15">
    <source>
        <dbReference type="Proteomes" id="UP000663873"/>
    </source>
</evidence>
<accession>A0A818ITA5</accession>
<evidence type="ECO:0000313" key="11">
    <source>
        <dbReference type="EMBL" id="CAF4281023.1"/>
    </source>
</evidence>
<dbReference type="InterPro" id="IPR035979">
    <property type="entry name" value="RBD_domain_sf"/>
</dbReference>
<comment type="caution">
    <text evidence="9">The sequence shown here is derived from an EMBL/GenBank/DDBJ whole genome shotgun (WGS) entry which is preliminary data.</text>
</comment>
<dbReference type="Proteomes" id="UP000663862">
    <property type="component" value="Unassembled WGS sequence"/>
</dbReference>
<evidence type="ECO:0000259" key="5">
    <source>
        <dbReference type="PROSITE" id="PS50102"/>
    </source>
</evidence>
<dbReference type="EMBL" id="CAJOBS010000502">
    <property type="protein sequence ID" value="CAF4590702.1"/>
    <property type="molecule type" value="Genomic_DNA"/>
</dbReference>
<dbReference type="InterPro" id="IPR012677">
    <property type="entry name" value="Nucleotide-bd_a/b_plait_sf"/>
</dbReference>
<dbReference type="SMART" id="SM00360">
    <property type="entry name" value="RRM"/>
    <property type="match status" value="2"/>
</dbReference>
<evidence type="ECO:0000313" key="7">
    <source>
        <dbReference type="EMBL" id="CAF3350163.1"/>
    </source>
</evidence>
<evidence type="ECO:0000313" key="9">
    <source>
        <dbReference type="EMBL" id="CAF3530531.1"/>
    </source>
</evidence>
<dbReference type="EMBL" id="CAJNYD010000954">
    <property type="protein sequence ID" value="CAF3307921.1"/>
    <property type="molecule type" value="Genomic_DNA"/>
</dbReference>
<dbReference type="Proteomes" id="UP000663872">
    <property type="component" value="Unassembled WGS sequence"/>
</dbReference>
<evidence type="ECO:0000313" key="12">
    <source>
        <dbReference type="EMBL" id="CAF4389940.1"/>
    </source>
</evidence>
<dbReference type="GO" id="GO:1990904">
    <property type="term" value="C:ribonucleoprotein complex"/>
    <property type="evidence" value="ECO:0007669"/>
    <property type="project" value="InterPro"/>
</dbReference>
<feature type="domain" description="RRM" evidence="5">
    <location>
        <begin position="180"/>
        <end position="255"/>
    </location>
</feature>
<dbReference type="EMBL" id="CAJNXB010003994">
    <property type="protein sequence ID" value="CAF3350163.1"/>
    <property type="molecule type" value="Genomic_DNA"/>
</dbReference>
<evidence type="ECO:0000256" key="3">
    <source>
        <dbReference type="PROSITE-ProRule" id="PRU00176"/>
    </source>
</evidence>
<evidence type="ECO:0000313" key="13">
    <source>
        <dbReference type="EMBL" id="CAF4590702.1"/>
    </source>
</evidence>
<dbReference type="EMBL" id="CAJOBP010003099">
    <property type="protein sequence ID" value="CAF4389940.1"/>
    <property type="molecule type" value="Genomic_DNA"/>
</dbReference>
<proteinExistence type="predicted"/>